<dbReference type="EMBL" id="CH982296">
    <property type="protein sequence ID" value="EDX15584.1"/>
    <property type="molecule type" value="Genomic_DNA"/>
</dbReference>
<evidence type="ECO:0000256" key="1">
    <source>
        <dbReference type="SAM" id="MobiDB-lite"/>
    </source>
</evidence>
<proteinExistence type="predicted"/>
<evidence type="ECO:0000313" key="3">
    <source>
        <dbReference type="Proteomes" id="UP000000304"/>
    </source>
</evidence>
<dbReference type="OrthoDB" id="6605928at2759"/>
<dbReference type="AlphaFoldDB" id="B4NSK6"/>
<reference evidence="2 3" key="1">
    <citation type="journal article" date="2007" name="Nature">
        <title>Evolution of genes and genomes on the Drosophila phylogeny.</title>
        <authorList>
            <consortium name="Drosophila 12 Genomes Consortium"/>
            <person name="Clark A.G."/>
            <person name="Eisen M.B."/>
            <person name="Smith D.R."/>
            <person name="Bergman C.M."/>
            <person name="Oliver B."/>
            <person name="Markow T.A."/>
            <person name="Kaufman T.C."/>
            <person name="Kellis M."/>
            <person name="Gelbart W."/>
            <person name="Iyer V.N."/>
            <person name="Pollard D.A."/>
            <person name="Sackton T.B."/>
            <person name="Larracuente A.M."/>
            <person name="Singh N.D."/>
            <person name="Abad J.P."/>
            <person name="Abt D.N."/>
            <person name="Adryan B."/>
            <person name="Aguade M."/>
            <person name="Akashi H."/>
            <person name="Anderson W.W."/>
            <person name="Aquadro C.F."/>
            <person name="Ardell D.H."/>
            <person name="Arguello R."/>
            <person name="Artieri C.G."/>
            <person name="Barbash D.A."/>
            <person name="Barker D."/>
            <person name="Barsanti P."/>
            <person name="Batterham P."/>
            <person name="Batzoglou S."/>
            <person name="Begun D."/>
            <person name="Bhutkar A."/>
            <person name="Blanco E."/>
            <person name="Bosak S.A."/>
            <person name="Bradley R.K."/>
            <person name="Brand A.D."/>
            <person name="Brent M.R."/>
            <person name="Brooks A.N."/>
            <person name="Brown R.H."/>
            <person name="Butlin R.K."/>
            <person name="Caggese C."/>
            <person name="Calvi B.R."/>
            <person name="Bernardo de Carvalho A."/>
            <person name="Caspi A."/>
            <person name="Castrezana S."/>
            <person name="Celniker S.E."/>
            <person name="Chang J.L."/>
            <person name="Chapple C."/>
            <person name="Chatterji S."/>
            <person name="Chinwalla A."/>
            <person name="Civetta A."/>
            <person name="Clifton S.W."/>
            <person name="Comeron J.M."/>
            <person name="Costello J.C."/>
            <person name="Coyne J.A."/>
            <person name="Daub J."/>
            <person name="David R.G."/>
            <person name="Delcher A.L."/>
            <person name="Delehaunty K."/>
            <person name="Do C.B."/>
            <person name="Ebling H."/>
            <person name="Edwards K."/>
            <person name="Eickbush T."/>
            <person name="Evans J.D."/>
            <person name="Filipski A."/>
            <person name="Findeiss S."/>
            <person name="Freyhult E."/>
            <person name="Fulton L."/>
            <person name="Fulton R."/>
            <person name="Garcia A.C."/>
            <person name="Gardiner A."/>
            <person name="Garfield D.A."/>
            <person name="Garvin B.E."/>
            <person name="Gibson G."/>
            <person name="Gilbert D."/>
            <person name="Gnerre S."/>
            <person name="Godfrey J."/>
            <person name="Good R."/>
            <person name="Gotea V."/>
            <person name="Gravely B."/>
            <person name="Greenberg A.J."/>
            <person name="Griffiths-Jones S."/>
            <person name="Gross S."/>
            <person name="Guigo R."/>
            <person name="Gustafson E.A."/>
            <person name="Haerty W."/>
            <person name="Hahn M.W."/>
            <person name="Halligan D.L."/>
            <person name="Halpern A.L."/>
            <person name="Halter G.M."/>
            <person name="Han M.V."/>
            <person name="Heger A."/>
            <person name="Hillier L."/>
            <person name="Hinrichs A.S."/>
            <person name="Holmes I."/>
            <person name="Hoskins R.A."/>
            <person name="Hubisz M.J."/>
            <person name="Hultmark D."/>
            <person name="Huntley M.A."/>
            <person name="Jaffe D.B."/>
            <person name="Jagadeeshan S."/>
            <person name="Jeck W.R."/>
            <person name="Johnson J."/>
            <person name="Jones C.D."/>
            <person name="Jordan W.C."/>
            <person name="Karpen G.H."/>
            <person name="Kataoka E."/>
            <person name="Keightley P.D."/>
            <person name="Kheradpour P."/>
            <person name="Kirkness E.F."/>
            <person name="Koerich L.B."/>
            <person name="Kristiansen K."/>
            <person name="Kudrna D."/>
            <person name="Kulathinal R.J."/>
            <person name="Kumar S."/>
            <person name="Kwok R."/>
            <person name="Lander E."/>
            <person name="Langley C.H."/>
            <person name="Lapoint R."/>
            <person name="Lazzaro B.P."/>
            <person name="Lee S.J."/>
            <person name="Levesque L."/>
            <person name="Li R."/>
            <person name="Lin C.F."/>
            <person name="Lin M.F."/>
            <person name="Lindblad-Toh K."/>
            <person name="Llopart A."/>
            <person name="Long M."/>
            <person name="Low L."/>
            <person name="Lozovsky E."/>
            <person name="Lu J."/>
            <person name="Luo M."/>
            <person name="Machado C.A."/>
            <person name="Makalowski W."/>
            <person name="Marzo M."/>
            <person name="Matsuda M."/>
            <person name="Matzkin L."/>
            <person name="McAllister B."/>
            <person name="McBride C.S."/>
            <person name="McKernan B."/>
            <person name="McKernan K."/>
            <person name="Mendez-Lago M."/>
            <person name="Minx P."/>
            <person name="Mollenhauer M.U."/>
            <person name="Montooth K."/>
            <person name="Mount S.M."/>
            <person name="Mu X."/>
            <person name="Myers E."/>
            <person name="Negre B."/>
            <person name="Newfeld S."/>
            <person name="Nielsen R."/>
            <person name="Noor M.A."/>
            <person name="O'Grady P."/>
            <person name="Pachter L."/>
            <person name="Papaceit M."/>
            <person name="Parisi M.J."/>
            <person name="Parisi M."/>
            <person name="Parts L."/>
            <person name="Pedersen J.S."/>
            <person name="Pesole G."/>
            <person name="Phillippy A.M."/>
            <person name="Ponting C.P."/>
            <person name="Pop M."/>
            <person name="Porcelli D."/>
            <person name="Powell J.R."/>
            <person name="Prohaska S."/>
            <person name="Pruitt K."/>
            <person name="Puig M."/>
            <person name="Quesneville H."/>
            <person name="Ram K.R."/>
            <person name="Rand D."/>
            <person name="Rasmussen M.D."/>
            <person name="Reed L.K."/>
            <person name="Reenan R."/>
            <person name="Reily A."/>
            <person name="Remington K.A."/>
            <person name="Rieger T.T."/>
            <person name="Ritchie M.G."/>
            <person name="Robin C."/>
            <person name="Rogers Y.H."/>
            <person name="Rohde C."/>
            <person name="Rozas J."/>
            <person name="Rubenfield M.J."/>
            <person name="Ruiz A."/>
            <person name="Russo S."/>
            <person name="Salzberg S.L."/>
            <person name="Sanchez-Gracia A."/>
            <person name="Saranga D.J."/>
            <person name="Sato H."/>
            <person name="Schaeffer S.W."/>
            <person name="Schatz M.C."/>
            <person name="Schlenke T."/>
            <person name="Schwartz R."/>
            <person name="Segarra C."/>
            <person name="Singh R.S."/>
            <person name="Sirot L."/>
            <person name="Sirota M."/>
            <person name="Sisneros N.B."/>
            <person name="Smith C.D."/>
            <person name="Smith T.F."/>
            <person name="Spieth J."/>
            <person name="Stage D.E."/>
            <person name="Stark A."/>
            <person name="Stephan W."/>
            <person name="Strausberg R.L."/>
            <person name="Strempel S."/>
            <person name="Sturgill D."/>
            <person name="Sutton G."/>
            <person name="Sutton G.G."/>
            <person name="Tao W."/>
            <person name="Teichmann S."/>
            <person name="Tobari Y.N."/>
            <person name="Tomimura Y."/>
            <person name="Tsolas J.M."/>
            <person name="Valente V.L."/>
            <person name="Venter E."/>
            <person name="Venter J.C."/>
            <person name="Vicario S."/>
            <person name="Vieira F.G."/>
            <person name="Vilella A.J."/>
            <person name="Villasante A."/>
            <person name="Walenz B."/>
            <person name="Wang J."/>
            <person name="Wasserman M."/>
            <person name="Watts T."/>
            <person name="Wilson D."/>
            <person name="Wilson R.K."/>
            <person name="Wing R.A."/>
            <person name="Wolfner M.F."/>
            <person name="Wong A."/>
            <person name="Wong G.K."/>
            <person name="Wu C.I."/>
            <person name="Wu G."/>
            <person name="Yamamoto D."/>
            <person name="Yang H.P."/>
            <person name="Yang S.P."/>
            <person name="Yorke J.A."/>
            <person name="Yoshida K."/>
            <person name="Zdobnov E."/>
            <person name="Zhang P."/>
            <person name="Zhang Y."/>
            <person name="Zimin A.V."/>
            <person name="Baldwin J."/>
            <person name="Abdouelleil A."/>
            <person name="Abdulkadir J."/>
            <person name="Abebe A."/>
            <person name="Abera B."/>
            <person name="Abreu J."/>
            <person name="Acer S.C."/>
            <person name="Aftuck L."/>
            <person name="Alexander A."/>
            <person name="An P."/>
            <person name="Anderson E."/>
            <person name="Anderson S."/>
            <person name="Arachi H."/>
            <person name="Azer M."/>
            <person name="Bachantsang P."/>
            <person name="Barry A."/>
            <person name="Bayul T."/>
            <person name="Berlin A."/>
            <person name="Bessette D."/>
            <person name="Bloom T."/>
            <person name="Blye J."/>
            <person name="Boguslavskiy L."/>
            <person name="Bonnet C."/>
            <person name="Boukhgalter B."/>
            <person name="Bourzgui I."/>
            <person name="Brown A."/>
            <person name="Cahill P."/>
            <person name="Channer S."/>
            <person name="Cheshatsang Y."/>
            <person name="Chuda L."/>
            <person name="Citroen M."/>
            <person name="Collymore A."/>
            <person name="Cooke P."/>
            <person name="Costello M."/>
            <person name="D'Aco K."/>
            <person name="Daza R."/>
            <person name="De Haan G."/>
            <person name="DeGray S."/>
            <person name="DeMaso C."/>
            <person name="Dhargay N."/>
            <person name="Dooley K."/>
            <person name="Dooley E."/>
            <person name="Doricent M."/>
            <person name="Dorje P."/>
            <person name="Dorjee K."/>
            <person name="Dupes A."/>
            <person name="Elong R."/>
            <person name="Falk J."/>
            <person name="Farina A."/>
            <person name="Faro S."/>
            <person name="Ferguson D."/>
            <person name="Fisher S."/>
            <person name="Foley C.D."/>
            <person name="Franke A."/>
            <person name="Friedrich D."/>
            <person name="Gadbois L."/>
            <person name="Gearin G."/>
            <person name="Gearin C.R."/>
            <person name="Giannoukos G."/>
            <person name="Goode T."/>
            <person name="Graham J."/>
            <person name="Grandbois E."/>
            <person name="Grewal S."/>
            <person name="Gyaltsen K."/>
            <person name="Hafez N."/>
            <person name="Hagos B."/>
            <person name="Hall J."/>
            <person name="Henson C."/>
            <person name="Hollinger A."/>
            <person name="Honan T."/>
            <person name="Huard M.D."/>
            <person name="Hughes L."/>
            <person name="Hurhula B."/>
            <person name="Husby M.E."/>
            <person name="Kamat A."/>
            <person name="Kanga B."/>
            <person name="Kashin S."/>
            <person name="Khazanovich D."/>
            <person name="Kisner P."/>
            <person name="Lance K."/>
            <person name="Lara M."/>
            <person name="Lee W."/>
            <person name="Lennon N."/>
            <person name="Letendre F."/>
            <person name="LeVine R."/>
            <person name="Lipovsky A."/>
            <person name="Liu X."/>
            <person name="Liu J."/>
            <person name="Liu S."/>
            <person name="Lokyitsang T."/>
            <person name="Lokyitsang Y."/>
            <person name="Lubonja R."/>
            <person name="Lui A."/>
            <person name="MacDonald P."/>
            <person name="Magnisalis V."/>
            <person name="Maru K."/>
            <person name="Matthews C."/>
            <person name="McCusker W."/>
            <person name="McDonough S."/>
            <person name="Mehta T."/>
            <person name="Meldrim J."/>
            <person name="Meneus L."/>
            <person name="Mihai O."/>
            <person name="Mihalev A."/>
            <person name="Mihova T."/>
            <person name="Mittelman R."/>
            <person name="Mlenga V."/>
            <person name="Montmayeur A."/>
            <person name="Mulrain L."/>
            <person name="Navidi A."/>
            <person name="Naylor J."/>
            <person name="Negash T."/>
            <person name="Nguyen T."/>
            <person name="Nguyen N."/>
            <person name="Nicol R."/>
            <person name="Norbu C."/>
            <person name="Norbu N."/>
            <person name="Novod N."/>
            <person name="O'Neill B."/>
            <person name="Osman S."/>
            <person name="Markiewicz E."/>
            <person name="Oyono O.L."/>
            <person name="Patti C."/>
            <person name="Phunkhang P."/>
            <person name="Pierre F."/>
            <person name="Priest M."/>
            <person name="Raghuraman S."/>
            <person name="Rege F."/>
            <person name="Reyes R."/>
            <person name="Rise C."/>
            <person name="Rogov P."/>
            <person name="Ross K."/>
            <person name="Ryan E."/>
            <person name="Settipalli S."/>
            <person name="Shea T."/>
            <person name="Sherpa N."/>
            <person name="Shi L."/>
            <person name="Shih D."/>
            <person name="Sparrow T."/>
            <person name="Spaulding J."/>
            <person name="Stalker J."/>
            <person name="Stange-Thomann N."/>
            <person name="Stavropoulos S."/>
            <person name="Stone C."/>
            <person name="Strader C."/>
            <person name="Tesfaye S."/>
            <person name="Thomson T."/>
            <person name="Thoulutsang Y."/>
            <person name="Thoulutsang D."/>
            <person name="Topham K."/>
            <person name="Topping I."/>
            <person name="Tsamla T."/>
            <person name="Vassiliev H."/>
            <person name="Vo A."/>
            <person name="Wangchuk T."/>
            <person name="Wangdi T."/>
            <person name="Weiand M."/>
            <person name="Wilkinson J."/>
            <person name="Wilson A."/>
            <person name="Yadav S."/>
            <person name="Young G."/>
            <person name="Yu Q."/>
            <person name="Zembek L."/>
            <person name="Zhong D."/>
            <person name="Zimmer A."/>
            <person name="Zwirko Z."/>
            <person name="Jaffe D.B."/>
            <person name="Alvarez P."/>
            <person name="Brockman W."/>
            <person name="Butler J."/>
            <person name="Chin C."/>
            <person name="Gnerre S."/>
            <person name="Grabherr M."/>
            <person name="Kleber M."/>
            <person name="Mauceli E."/>
            <person name="MacCallum I."/>
        </authorList>
    </citation>
    <scope>NUCLEOTIDE SEQUENCE [LARGE SCALE GENOMIC DNA]</scope>
    <source>
        <strain evidence="3">white501</strain>
    </source>
</reference>
<feature type="compositionally biased region" description="Acidic residues" evidence="1">
    <location>
        <begin position="62"/>
        <end position="78"/>
    </location>
</feature>
<dbReference type="Proteomes" id="UP000000304">
    <property type="component" value="Unassembled WGS sequence"/>
</dbReference>
<name>B4NSK6_DROSI</name>
<feature type="region of interest" description="Disordered" evidence="1">
    <location>
        <begin position="25"/>
        <end position="88"/>
    </location>
</feature>
<accession>B4NSK6</accession>
<feature type="compositionally biased region" description="Low complexity" evidence="1">
    <location>
        <begin position="110"/>
        <end position="148"/>
    </location>
</feature>
<feature type="compositionally biased region" description="Pro residues" evidence="1">
    <location>
        <begin position="227"/>
        <end position="237"/>
    </location>
</feature>
<feature type="region of interest" description="Disordered" evidence="1">
    <location>
        <begin position="198"/>
        <end position="237"/>
    </location>
</feature>
<dbReference type="STRING" id="7240.B4NSK6"/>
<feature type="compositionally biased region" description="Low complexity" evidence="1">
    <location>
        <begin position="204"/>
        <end position="221"/>
    </location>
</feature>
<keyword evidence="3" id="KW-1185">Reference proteome</keyword>
<dbReference type="HOGENOM" id="CLU_1171721_0_0_1"/>
<evidence type="ECO:0000313" key="2">
    <source>
        <dbReference type="EMBL" id="EDX15584.1"/>
    </source>
</evidence>
<feature type="compositionally biased region" description="Low complexity" evidence="1">
    <location>
        <begin position="27"/>
        <end position="36"/>
    </location>
</feature>
<feature type="compositionally biased region" description="Polar residues" evidence="1">
    <location>
        <begin position="49"/>
        <end position="59"/>
    </location>
</feature>
<sequence>MSPLTQGVKKHCGSQYKLSFRSGSHVSQLHLATQQTQHHHSHPHQQPHTNPLQSPAQKSMSEDEGDASNAPEDGETDEDPKSPHSVQSDLSDAFDWWFNKPKRNSKKSSAQQQHETAQLQHQQTTQQHATPLTPQNHNQYQKPQNQYQNQHLSKAMTFWHQASTTPRSSYRSFFNSLADQIYSKRSTPSQLNINNGFILTPTHRSSPVSSCCGSSSQGRSSPDTDPAEPPEFPLSPG</sequence>
<gene>
    <name evidence="2" type="primary">Dsim\GD15223</name>
    <name evidence="2" type="ORF">Dsim_GD15223</name>
</gene>
<feature type="region of interest" description="Disordered" evidence="1">
    <location>
        <begin position="100"/>
        <end position="148"/>
    </location>
</feature>
<organism evidence="2 3">
    <name type="scientific">Drosophila simulans</name>
    <name type="common">Fruit fly</name>
    <dbReference type="NCBI Taxonomy" id="7240"/>
    <lineage>
        <taxon>Eukaryota</taxon>
        <taxon>Metazoa</taxon>
        <taxon>Ecdysozoa</taxon>
        <taxon>Arthropoda</taxon>
        <taxon>Hexapoda</taxon>
        <taxon>Insecta</taxon>
        <taxon>Pterygota</taxon>
        <taxon>Neoptera</taxon>
        <taxon>Endopterygota</taxon>
        <taxon>Diptera</taxon>
        <taxon>Brachycera</taxon>
        <taxon>Muscomorpha</taxon>
        <taxon>Ephydroidea</taxon>
        <taxon>Drosophilidae</taxon>
        <taxon>Drosophila</taxon>
        <taxon>Sophophora</taxon>
    </lineage>
</organism>
<protein>
    <submittedName>
        <fullName evidence="2">GD15223</fullName>
    </submittedName>
</protein>